<gene>
    <name evidence="2" type="ORF">BZG74_00900</name>
</gene>
<reference evidence="3" key="1">
    <citation type="submission" date="2017-01" db="EMBL/GenBank/DDBJ databases">
        <title>Draft genome of the species Salinivibrio sharmensis.</title>
        <authorList>
            <person name="Lopez-Hermoso C."/>
            <person name="De La Haba R."/>
            <person name="Sanchez-Porro C."/>
            <person name="Ventosa A."/>
        </authorList>
    </citation>
    <scope>NUCLEOTIDE SEQUENCE [LARGE SCALE GENOMIC DNA]</scope>
    <source>
        <strain evidence="3">CBH463</strain>
    </source>
</reference>
<protein>
    <recommendedName>
        <fullName evidence="4">DksA C4-type domain-containing protein</fullName>
    </recommendedName>
</protein>
<sequence>MDTTTLAQLGRELSRERTELVATLTTRLREDWDKHCEKLTISDLIKESQGVPPGAIRCLGERLEKVDAALCAMDLEIYGLCADCESEIPLDDLMEDAAEQRCPQCRASNYYHHDPATRRTTAGARKTV</sequence>
<organism evidence="2 3">
    <name type="scientific">Salinivibrio sharmensis</name>
    <dbReference type="NCBI Taxonomy" id="390883"/>
    <lineage>
        <taxon>Bacteria</taxon>
        <taxon>Pseudomonadati</taxon>
        <taxon>Pseudomonadota</taxon>
        <taxon>Gammaproteobacteria</taxon>
        <taxon>Vibrionales</taxon>
        <taxon>Vibrionaceae</taxon>
        <taxon>Salinivibrio</taxon>
    </lineage>
</organism>
<keyword evidence="3" id="KW-1185">Reference proteome</keyword>
<feature type="zinc finger region" description="dksA C4-type" evidence="1">
    <location>
        <begin position="81"/>
        <end position="105"/>
    </location>
</feature>
<comment type="caution">
    <text evidence="2">The sequence shown here is derived from an EMBL/GenBank/DDBJ whole genome shotgun (WGS) entry which is preliminary data.</text>
</comment>
<accession>A0ABX3KL39</accession>
<dbReference type="Gene3D" id="1.20.120.910">
    <property type="entry name" value="DksA, coiled-coil domain"/>
    <property type="match status" value="1"/>
</dbReference>
<proteinExistence type="predicted"/>
<name>A0ABX3KL39_9GAMM</name>
<evidence type="ECO:0008006" key="4">
    <source>
        <dbReference type="Google" id="ProtNLM"/>
    </source>
</evidence>
<evidence type="ECO:0000313" key="2">
    <source>
        <dbReference type="EMBL" id="OOE90827.1"/>
    </source>
</evidence>
<dbReference type="EMBL" id="MUFC01000001">
    <property type="protein sequence ID" value="OOE90827.1"/>
    <property type="molecule type" value="Genomic_DNA"/>
</dbReference>
<evidence type="ECO:0000256" key="1">
    <source>
        <dbReference type="PROSITE-ProRule" id="PRU00510"/>
    </source>
</evidence>
<dbReference type="RefSeq" id="WP_077770954.1">
    <property type="nucleotide sequence ID" value="NZ_MUFC01000001.1"/>
</dbReference>
<dbReference type="Proteomes" id="UP000188627">
    <property type="component" value="Unassembled WGS sequence"/>
</dbReference>
<dbReference type="PROSITE" id="PS51128">
    <property type="entry name" value="ZF_DKSA_2"/>
    <property type="match status" value="1"/>
</dbReference>
<evidence type="ECO:0000313" key="3">
    <source>
        <dbReference type="Proteomes" id="UP000188627"/>
    </source>
</evidence>